<evidence type="ECO:0000256" key="1">
    <source>
        <dbReference type="SAM" id="MobiDB-lite"/>
    </source>
</evidence>
<name>A0A0A9XG44_LYGHE</name>
<evidence type="ECO:0000313" key="3">
    <source>
        <dbReference type="EMBL" id="JAQ18292.1"/>
    </source>
</evidence>
<feature type="compositionally biased region" description="Basic and acidic residues" evidence="1">
    <location>
        <begin position="65"/>
        <end position="87"/>
    </location>
</feature>
<dbReference type="EMBL" id="GDHC01000337">
    <property type="protein sequence ID" value="JAQ18292.1"/>
    <property type="molecule type" value="Transcribed_RNA"/>
</dbReference>
<organism evidence="2">
    <name type="scientific">Lygus hesperus</name>
    <name type="common">Western plant bug</name>
    <dbReference type="NCBI Taxonomy" id="30085"/>
    <lineage>
        <taxon>Eukaryota</taxon>
        <taxon>Metazoa</taxon>
        <taxon>Ecdysozoa</taxon>
        <taxon>Arthropoda</taxon>
        <taxon>Hexapoda</taxon>
        <taxon>Insecta</taxon>
        <taxon>Pterygota</taxon>
        <taxon>Neoptera</taxon>
        <taxon>Paraneoptera</taxon>
        <taxon>Hemiptera</taxon>
        <taxon>Heteroptera</taxon>
        <taxon>Panheteroptera</taxon>
        <taxon>Cimicomorpha</taxon>
        <taxon>Miridae</taxon>
        <taxon>Mirini</taxon>
        <taxon>Lygus</taxon>
    </lineage>
</organism>
<reference evidence="2" key="1">
    <citation type="journal article" date="2014" name="PLoS ONE">
        <title>Transcriptome-Based Identification of ABC Transporters in the Western Tarnished Plant Bug Lygus hesperus.</title>
        <authorList>
            <person name="Hull J.J."/>
            <person name="Chaney K."/>
            <person name="Geib S.M."/>
            <person name="Fabrick J.A."/>
            <person name="Brent C.S."/>
            <person name="Walsh D."/>
            <person name="Lavine L.C."/>
        </authorList>
    </citation>
    <scope>NUCLEOTIDE SEQUENCE</scope>
</reference>
<dbReference type="SUPFAM" id="SSF50729">
    <property type="entry name" value="PH domain-like"/>
    <property type="match status" value="1"/>
</dbReference>
<sequence>MRMWVPKYVVLSALYVCIFTKREDQLPHIVFRLTPHTTCNPEVTDLNSGLYVLSLCPESISSASGDDRNGIRDDRDSGSHDSIRSSDHGRLRRLFSRSKDTNRNSEPIASLVPETSTGWTFSKYFDPQKQLVLEFACRDRNVRDDWVACIQKAIVAQHEVAIAQYATSRGLVASAVNALTLAHSVHIRSSDANNLRETVYDGKRDVVPPLNIHALRLLEMQQREGGRESVLNSTVSISPNTVLFPQQLQQSK</sequence>
<feature type="region of interest" description="Disordered" evidence="1">
    <location>
        <begin position="62"/>
        <end position="87"/>
    </location>
</feature>
<dbReference type="AlphaFoldDB" id="A0A0A9XG44"/>
<gene>
    <name evidence="2" type="primary">ASZ1_7</name>
    <name evidence="2" type="ORF">CM83_10385</name>
    <name evidence="3" type="ORF">g.15909</name>
</gene>
<reference evidence="2" key="2">
    <citation type="submission" date="2014-07" db="EMBL/GenBank/DDBJ databases">
        <authorList>
            <person name="Hull J."/>
        </authorList>
    </citation>
    <scope>NUCLEOTIDE SEQUENCE</scope>
</reference>
<proteinExistence type="predicted"/>
<protein>
    <submittedName>
        <fullName evidence="2">Ankyrin repeat, SAM and basic leucine zipper domain-containing protein 1</fullName>
    </submittedName>
</protein>
<accession>A0A0A9XG44</accession>
<reference evidence="3" key="3">
    <citation type="journal article" date="2016" name="Gigascience">
        <title>De novo construction of an expanded transcriptome assembly for the western tarnished plant bug, Lygus hesperus.</title>
        <authorList>
            <person name="Tassone E.E."/>
            <person name="Geib S.M."/>
            <person name="Hall B."/>
            <person name="Fabrick J.A."/>
            <person name="Brent C.S."/>
            <person name="Hull J.J."/>
        </authorList>
    </citation>
    <scope>NUCLEOTIDE SEQUENCE</scope>
</reference>
<dbReference type="EMBL" id="GBHO01025821">
    <property type="protein sequence ID" value="JAG17783.1"/>
    <property type="molecule type" value="Transcribed_RNA"/>
</dbReference>
<evidence type="ECO:0000313" key="2">
    <source>
        <dbReference type="EMBL" id="JAG17783.1"/>
    </source>
</evidence>